<sequence>MCHKHGMMHQDLTLENFLFPKTTTLKTIDFRERFNEIVGSPYYMVPPEVLKRNYGLEVDIWSARQKVIMTKKNASKLVGILHESGTSKIVILCHGLRPTKEDNIMINLASALENSGFSSFRFDFSGNGFQYSSGQSVKEVTKENFETCNTTNVLATFGNGNTTMPLRKGYGGKSLAPTIAPKVVARFDENTVTVLNSPSSKKSTNLSAGTVNYFVKNALQYKIVKAGAGRRHNIGCYGG</sequence>
<dbReference type="Pfam" id="PF02298">
    <property type="entry name" value="Cu_bind_like"/>
    <property type="match status" value="1"/>
</dbReference>
<keyword evidence="5 8" id="KW-0418">Kinase</keyword>
<evidence type="ECO:0000313" key="9">
    <source>
        <dbReference type="Proteomes" id="UP000501690"/>
    </source>
</evidence>
<keyword evidence="9" id="KW-1185">Reference proteome</keyword>
<gene>
    <name evidence="8" type="ORF">DEO72_LG7g1182</name>
</gene>
<comment type="similarity">
    <text evidence="1">Belongs to the protein kinase superfamily. CAMK Ser/Thr protein kinase family. CaMK subfamily.</text>
</comment>
<dbReference type="Pfam" id="PF00069">
    <property type="entry name" value="Pkinase"/>
    <property type="match status" value="1"/>
</dbReference>
<dbReference type="InterPro" id="IPR000719">
    <property type="entry name" value="Prot_kinase_dom"/>
</dbReference>
<name>A0A4D6MEW0_VIGUN</name>
<keyword evidence="6" id="KW-0067">ATP-binding</keyword>
<dbReference type="GO" id="GO:0004674">
    <property type="term" value="F:protein serine/threonine kinase activity"/>
    <property type="evidence" value="ECO:0007669"/>
    <property type="project" value="UniProtKB-KW"/>
</dbReference>
<dbReference type="SUPFAM" id="SSF49503">
    <property type="entry name" value="Cupredoxins"/>
    <property type="match status" value="1"/>
</dbReference>
<evidence type="ECO:0000259" key="7">
    <source>
        <dbReference type="PROSITE" id="PS50011"/>
    </source>
</evidence>
<dbReference type="PANTHER" id="PTHR24349">
    <property type="entry name" value="SERINE/THREONINE-PROTEIN KINASE"/>
    <property type="match status" value="1"/>
</dbReference>
<evidence type="ECO:0000256" key="2">
    <source>
        <dbReference type="ARBA" id="ARBA00022527"/>
    </source>
</evidence>
<dbReference type="InterPro" id="IPR050205">
    <property type="entry name" value="CDPK_Ser/Thr_kinases"/>
</dbReference>
<evidence type="ECO:0000256" key="6">
    <source>
        <dbReference type="ARBA" id="ARBA00022840"/>
    </source>
</evidence>
<accession>A0A4D6MEW0</accession>
<feature type="domain" description="Protein kinase" evidence="7">
    <location>
        <begin position="1"/>
        <end position="164"/>
    </location>
</feature>
<dbReference type="SUPFAM" id="SSF53474">
    <property type="entry name" value="alpha/beta-Hydrolases"/>
    <property type="match status" value="1"/>
</dbReference>
<dbReference type="AlphaFoldDB" id="A0A4D6MEW0"/>
<keyword evidence="2" id="KW-0723">Serine/threonine-protein kinase</keyword>
<reference evidence="8 9" key="1">
    <citation type="submission" date="2019-04" db="EMBL/GenBank/DDBJ databases">
        <title>An improved genome assembly and genetic linkage map for asparagus bean, Vigna unguiculata ssp. sesquipedialis.</title>
        <authorList>
            <person name="Xia Q."/>
            <person name="Zhang R."/>
            <person name="Dong Y."/>
        </authorList>
    </citation>
    <scope>NUCLEOTIDE SEQUENCE [LARGE SCALE GENOMIC DNA]</scope>
    <source>
        <tissue evidence="8">Leaf</tissue>
    </source>
</reference>
<dbReference type="GO" id="GO:0009055">
    <property type="term" value="F:electron transfer activity"/>
    <property type="evidence" value="ECO:0007669"/>
    <property type="project" value="InterPro"/>
</dbReference>
<organism evidence="8 9">
    <name type="scientific">Vigna unguiculata</name>
    <name type="common">Cowpea</name>
    <dbReference type="NCBI Taxonomy" id="3917"/>
    <lineage>
        <taxon>Eukaryota</taxon>
        <taxon>Viridiplantae</taxon>
        <taxon>Streptophyta</taxon>
        <taxon>Embryophyta</taxon>
        <taxon>Tracheophyta</taxon>
        <taxon>Spermatophyta</taxon>
        <taxon>Magnoliopsida</taxon>
        <taxon>eudicotyledons</taxon>
        <taxon>Gunneridae</taxon>
        <taxon>Pentapetalae</taxon>
        <taxon>rosids</taxon>
        <taxon>fabids</taxon>
        <taxon>Fabales</taxon>
        <taxon>Fabaceae</taxon>
        <taxon>Papilionoideae</taxon>
        <taxon>50 kb inversion clade</taxon>
        <taxon>NPAAA clade</taxon>
        <taxon>indigoferoid/millettioid clade</taxon>
        <taxon>Phaseoleae</taxon>
        <taxon>Vigna</taxon>
    </lineage>
</organism>
<dbReference type="EMBL" id="CP039351">
    <property type="protein sequence ID" value="QCD99895.1"/>
    <property type="molecule type" value="Genomic_DNA"/>
</dbReference>
<protein>
    <submittedName>
        <fullName evidence="8">Calcium-dependent protein kinase</fullName>
    </submittedName>
</protein>
<dbReference type="GO" id="GO:0005524">
    <property type="term" value="F:ATP binding"/>
    <property type="evidence" value="ECO:0007669"/>
    <property type="project" value="UniProtKB-KW"/>
</dbReference>
<dbReference type="Gene3D" id="1.10.510.10">
    <property type="entry name" value="Transferase(Phosphotransferase) domain 1"/>
    <property type="match status" value="1"/>
</dbReference>
<dbReference type="PROSITE" id="PS50011">
    <property type="entry name" value="PROTEIN_KINASE_DOM"/>
    <property type="match status" value="1"/>
</dbReference>
<keyword evidence="3" id="KW-0808">Transferase</keyword>
<dbReference type="InterPro" id="IPR011009">
    <property type="entry name" value="Kinase-like_dom_sf"/>
</dbReference>
<dbReference type="Proteomes" id="UP000501690">
    <property type="component" value="Linkage Group LG7"/>
</dbReference>
<evidence type="ECO:0000256" key="4">
    <source>
        <dbReference type="ARBA" id="ARBA00022741"/>
    </source>
</evidence>
<proteinExistence type="inferred from homology"/>
<evidence type="ECO:0000256" key="1">
    <source>
        <dbReference type="ARBA" id="ARBA00005354"/>
    </source>
</evidence>
<evidence type="ECO:0000256" key="5">
    <source>
        <dbReference type="ARBA" id="ARBA00022777"/>
    </source>
</evidence>
<evidence type="ECO:0000313" key="8">
    <source>
        <dbReference type="EMBL" id="QCD99895.1"/>
    </source>
</evidence>
<keyword evidence="4" id="KW-0547">Nucleotide-binding</keyword>
<dbReference type="Gene3D" id="3.40.50.1820">
    <property type="entry name" value="alpha/beta hydrolase"/>
    <property type="match status" value="1"/>
</dbReference>
<dbReference type="InterPro" id="IPR029058">
    <property type="entry name" value="AB_hydrolase_fold"/>
</dbReference>
<evidence type="ECO:0000256" key="3">
    <source>
        <dbReference type="ARBA" id="ARBA00022679"/>
    </source>
</evidence>
<dbReference type="InterPro" id="IPR008972">
    <property type="entry name" value="Cupredoxin"/>
</dbReference>
<dbReference type="InterPro" id="IPR003245">
    <property type="entry name" value="Phytocyanin_dom"/>
</dbReference>
<dbReference type="SUPFAM" id="SSF56112">
    <property type="entry name" value="Protein kinase-like (PK-like)"/>
    <property type="match status" value="1"/>
</dbReference>